<name>A0ABW1DA15_9ACTN</name>
<dbReference type="Gene3D" id="1.25.40.10">
    <property type="entry name" value="Tetratricopeptide repeat domain"/>
    <property type="match status" value="2"/>
</dbReference>
<proteinExistence type="predicted"/>
<dbReference type="InterPro" id="IPR024983">
    <property type="entry name" value="CHAT_dom"/>
</dbReference>
<evidence type="ECO:0000313" key="2">
    <source>
        <dbReference type="EMBL" id="MFC5834406.1"/>
    </source>
</evidence>
<evidence type="ECO:0000259" key="1">
    <source>
        <dbReference type="Pfam" id="PF12770"/>
    </source>
</evidence>
<organism evidence="2 3">
    <name type="scientific">Nonomuraea insulae</name>
    <dbReference type="NCBI Taxonomy" id="1616787"/>
    <lineage>
        <taxon>Bacteria</taxon>
        <taxon>Bacillati</taxon>
        <taxon>Actinomycetota</taxon>
        <taxon>Actinomycetes</taxon>
        <taxon>Streptosporangiales</taxon>
        <taxon>Streptosporangiaceae</taxon>
        <taxon>Nonomuraea</taxon>
    </lineage>
</organism>
<gene>
    <name evidence="2" type="ORF">ACFPZ3_62080</name>
</gene>
<reference evidence="3" key="1">
    <citation type="journal article" date="2019" name="Int. J. Syst. Evol. Microbiol.">
        <title>The Global Catalogue of Microorganisms (GCM) 10K type strain sequencing project: providing services to taxonomists for standard genome sequencing and annotation.</title>
        <authorList>
            <consortium name="The Broad Institute Genomics Platform"/>
            <consortium name="The Broad Institute Genome Sequencing Center for Infectious Disease"/>
            <person name="Wu L."/>
            <person name="Ma J."/>
        </authorList>
    </citation>
    <scope>NUCLEOTIDE SEQUENCE [LARGE SCALE GENOMIC DNA]</scope>
    <source>
        <strain evidence="3">CCUG 53903</strain>
    </source>
</reference>
<feature type="domain" description="CHAT" evidence="1">
    <location>
        <begin position="901"/>
        <end position="1183"/>
    </location>
</feature>
<evidence type="ECO:0000313" key="3">
    <source>
        <dbReference type="Proteomes" id="UP001596058"/>
    </source>
</evidence>
<dbReference type="Proteomes" id="UP001596058">
    <property type="component" value="Unassembled WGS sequence"/>
</dbReference>
<dbReference type="EMBL" id="JBHSPA010000112">
    <property type="protein sequence ID" value="MFC5834406.1"/>
    <property type="molecule type" value="Genomic_DNA"/>
</dbReference>
<sequence length="1184" mass="126035">MSGESEEERRLSDALADGDRAFELYEIFRARGDAQALTESVALLRDVARRLPHGHPERPGTLANLGAVLGYRYSSTGDIRYWHEGVRVLRESAAEPGRSSGDEARALTNLSGLLHTEGARSGSVELLGEAVRTARAALEAAAEAGRSDEDARRVLAVALVSTFDMTGDGDALDEGISVLEELVTRTESAGEAAAIRMTSLGTALGHRFRRSGDEDVARRAIEVLRNAIAATPPQGPGRPARLCSLSIALVEWYELRGEEDAWQEAVAALRQARADAIAPDTPWILSNLGGALLSRYNTAGDPGVLVEAVEVLEEALGLLRPDDALACLVLTNLCSAQLHLFRVTGSRDLLARARETGERAVGWTLPGMAERATVHGNLGAILLEEYEQTGSEETLTRAVELLAQATATAEGRGLGRCLANLATAHLARYEGYGDVAALDAAVEAARDAVDATPEPDLPRIVRLANLGTMLHARHTRLDDAGDLRRAAVSLRLAVRLLDARAPQATQLKAGLLSNLGELLRTEADTVSDPHALLTEAVEALSQAVILEPETSPARGIRLTNLGSTQLSLFLRTEEPALLDALLESLRLAVAAMPPGNPTRVVCEANLATGLIIRSEREGDATARAEALGHLREAALDRAGAATHRVWAAYTWAQLAAGDGHLDEALEAFQTAVAMLPYLTHQRLGAPDRRRHLVDLSGLACDAAACALQRGRPGDDLLALSLLEQGRGVLFEQSVGGRDELAVLREHRRELADRFERITAELERDFTTPMIEERPGQSGIVSAAALINERYSLSAARDEVVADIRASGVPGFERFLAPISSADELLETPPDGCVIMVNLSEYRSDALILTGGRLRTVPLPHLTPAAVTAHIGAFRAALDELTEAETETYAACLARTRDAFHDVASWLWEVAAGPSLSELRSGDDARALPHVWWIPTGILAQFPLHGAGRHTADGKASSTVRSEASSSYASTVRGLRRAQRLAASAAESSGGLAVAMGHTPLLGKDGDLPQAREEMGIVREIRPGTVTLADDTATVQAVLAALAEGGSSHFACHAVYDVEDPSQSHLMLYDGPLSVADISRLRAGGGDLAYLSACHSAHAGDLLPDEAIHLTSAFQIIGYAHVIAALWPIADEDAVAVARRFYTALRSGTGAAAKPISAALHEAVDELYTRDPLDPLQWGIIHAGP</sequence>
<comment type="caution">
    <text evidence="2">The sequence shown here is derived from an EMBL/GenBank/DDBJ whole genome shotgun (WGS) entry which is preliminary data.</text>
</comment>
<protein>
    <submittedName>
        <fullName evidence="2">CHAT domain-containing protein</fullName>
    </submittedName>
</protein>
<accession>A0ABW1DA15</accession>
<dbReference type="InterPro" id="IPR011990">
    <property type="entry name" value="TPR-like_helical_dom_sf"/>
</dbReference>
<dbReference type="Pfam" id="PF12770">
    <property type="entry name" value="CHAT"/>
    <property type="match status" value="1"/>
</dbReference>
<dbReference type="RefSeq" id="WP_379523819.1">
    <property type="nucleotide sequence ID" value="NZ_JBHSPA010000112.1"/>
</dbReference>
<keyword evidence="3" id="KW-1185">Reference proteome</keyword>